<feature type="transmembrane region" description="Helical" evidence="2">
    <location>
        <begin position="231"/>
        <end position="249"/>
    </location>
</feature>
<feature type="transmembrane region" description="Helical" evidence="2">
    <location>
        <begin position="171"/>
        <end position="196"/>
    </location>
</feature>
<feature type="region of interest" description="Disordered" evidence="1">
    <location>
        <begin position="1"/>
        <end position="20"/>
    </location>
</feature>
<dbReference type="RefSeq" id="WP_200281859.1">
    <property type="nucleotide sequence ID" value="NZ_JAENII010000013.1"/>
</dbReference>
<feature type="transmembrane region" description="Helical" evidence="2">
    <location>
        <begin position="293"/>
        <end position="318"/>
    </location>
</feature>
<dbReference type="EMBL" id="JAENII010000013">
    <property type="protein sequence ID" value="MBK1828447.1"/>
    <property type="molecule type" value="Genomic_DNA"/>
</dbReference>
<dbReference type="AlphaFoldDB" id="A0A934RF96"/>
<evidence type="ECO:0000313" key="4">
    <source>
        <dbReference type="Proteomes" id="UP000658278"/>
    </source>
</evidence>
<protein>
    <submittedName>
        <fullName evidence="3">HupE/UreJ family protein</fullName>
    </submittedName>
</protein>
<keyword evidence="2" id="KW-0812">Transmembrane</keyword>
<name>A0A934RF96_9BACT</name>
<keyword evidence="2" id="KW-1133">Transmembrane helix</keyword>
<dbReference type="Pfam" id="PF13795">
    <property type="entry name" value="HupE_UreJ_2"/>
    <property type="match status" value="1"/>
</dbReference>
<evidence type="ECO:0000313" key="3">
    <source>
        <dbReference type="EMBL" id="MBK1828447.1"/>
    </source>
</evidence>
<feature type="transmembrane region" description="Helical" evidence="2">
    <location>
        <begin position="25"/>
        <end position="44"/>
    </location>
</feature>
<feature type="transmembrane region" description="Helical" evidence="2">
    <location>
        <begin position="208"/>
        <end position="225"/>
    </location>
</feature>
<feature type="transmembrane region" description="Helical" evidence="2">
    <location>
        <begin position="261"/>
        <end position="281"/>
    </location>
</feature>
<gene>
    <name evidence="3" type="ORF">JIN81_15545</name>
</gene>
<dbReference type="Proteomes" id="UP000658278">
    <property type="component" value="Unassembled WGS sequence"/>
</dbReference>
<keyword evidence="4" id="KW-1185">Reference proteome</keyword>
<organism evidence="3 4">
    <name type="scientific">Haloferula rosea</name>
    <dbReference type="NCBI Taxonomy" id="490093"/>
    <lineage>
        <taxon>Bacteria</taxon>
        <taxon>Pseudomonadati</taxon>
        <taxon>Verrucomicrobiota</taxon>
        <taxon>Verrucomicrobiia</taxon>
        <taxon>Verrucomicrobiales</taxon>
        <taxon>Verrucomicrobiaceae</taxon>
        <taxon>Haloferula</taxon>
    </lineage>
</organism>
<reference evidence="3" key="1">
    <citation type="submission" date="2021-01" db="EMBL/GenBank/DDBJ databases">
        <title>Modified the classification status of verrucomicrobia.</title>
        <authorList>
            <person name="Feng X."/>
        </authorList>
    </citation>
    <scope>NUCLEOTIDE SEQUENCE</scope>
    <source>
        <strain evidence="3">KCTC 22201</strain>
    </source>
</reference>
<evidence type="ECO:0000256" key="1">
    <source>
        <dbReference type="SAM" id="MobiDB-lite"/>
    </source>
</evidence>
<evidence type="ECO:0000256" key="2">
    <source>
        <dbReference type="SAM" id="Phobius"/>
    </source>
</evidence>
<accession>A0A934RF96</accession>
<feature type="transmembrane region" description="Helical" evidence="2">
    <location>
        <begin position="330"/>
        <end position="348"/>
    </location>
</feature>
<dbReference type="InterPro" id="IPR032809">
    <property type="entry name" value="Put_HupE_UreJ"/>
</dbReference>
<keyword evidence="2" id="KW-0472">Membrane</keyword>
<sequence length="356" mass="39299">MKFFHSHRRADLGRGDQGPTGKKRALRFFPVALMLSLILSLPRLTAHEMQPAYLELTEAPDQTVSVTWKLPYFKGKPLPIAPTFPDDWENLTEPNTSPLGNALLMRWKVNPGESPLDGSAISIDGPRSRLTDVLLRANLQDGRSVTRVLRPEAPAATIQFDAETSTLLWDYIVIGVEHIIFGYDHLLFVLCLVLIVRDRWTLVKTITAFTLAHSVTLGVATLGWMEIPGPPVEAVIALSILFLSRELLVRTDENPGLTERYPWLVALSFGLLHGFGFAGALSDVGLPEDQIPLALLNFNIGVELGQLAFVAVAIALTTLTRKISPKINQVAFKPIVYATGIIAAFWCVERISGFWA</sequence>
<comment type="caution">
    <text evidence="3">The sequence shown here is derived from an EMBL/GenBank/DDBJ whole genome shotgun (WGS) entry which is preliminary data.</text>
</comment>
<proteinExistence type="predicted"/>